<evidence type="ECO:0000256" key="1">
    <source>
        <dbReference type="SAM" id="MobiDB-lite"/>
    </source>
</evidence>
<protein>
    <recommendedName>
        <fullName evidence="4">PID domain-containing protein</fullName>
    </recommendedName>
</protein>
<evidence type="ECO:0000313" key="2">
    <source>
        <dbReference type="EMBL" id="KAL5104429.1"/>
    </source>
</evidence>
<dbReference type="EMBL" id="JAKROA010000012">
    <property type="protein sequence ID" value="KAL5104429.1"/>
    <property type="molecule type" value="Genomic_DNA"/>
</dbReference>
<proteinExistence type="predicted"/>
<comment type="caution">
    <text evidence="2">The sequence shown here is derived from an EMBL/GenBank/DDBJ whole genome shotgun (WGS) entry which is preliminary data.</text>
</comment>
<reference evidence="2 3" key="1">
    <citation type="journal article" date="2022" name="Front. Cell. Infect. Microbiol.">
        <title>The Genomes of Two Strains of Taenia crassiceps the Animal Model for the Study of Human Cysticercosis.</title>
        <authorList>
            <person name="Bobes R.J."/>
            <person name="Estrada K."/>
            <person name="Rios-Valencia D.G."/>
            <person name="Calderon-Gallegos A."/>
            <person name="de la Torre P."/>
            <person name="Carrero J.C."/>
            <person name="Sanchez-Flores A."/>
            <person name="Laclette J.P."/>
        </authorList>
    </citation>
    <scope>NUCLEOTIDE SEQUENCE [LARGE SCALE GENOMIC DNA]</scope>
    <source>
        <strain evidence="2">WFUcys</strain>
    </source>
</reference>
<organism evidence="2 3">
    <name type="scientific">Taenia crassiceps</name>
    <dbReference type="NCBI Taxonomy" id="6207"/>
    <lineage>
        <taxon>Eukaryota</taxon>
        <taxon>Metazoa</taxon>
        <taxon>Spiralia</taxon>
        <taxon>Lophotrochozoa</taxon>
        <taxon>Platyhelminthes</taxon>
        <taxon>Cestoda</taxon>
        <taxon>Eucestoda</taxon>
        <taxon>Cyclophyllidea</taxon>
        <taxon>Taeniidae</taxon>
        <taxon>Taenia</taxon>
    </lineage>
</organism>
<feature type="compositionally biased region" description="Basic and acidic residues" evidence="1">
    <location>
        <begin position="133"/>
        <end position="154"/>
    </location>
</feature>
<gene>
    <name evidence="2" type="ORF">TcWFU_003159</name>
</gene>
<evidence type="ECO:0000313" key="3">
    <source>
        <dbReference type="Proteomes" id="UP001651158"/>
    </source>
</evidence>
<dbReference type="Proteomes" id="UP001651158">
    <property type="component" value="Unassembled WGS sequence"/>
</dbReference>
<keyword evidence="3" id="KW-1185">Reference proteome</keyword>
<name>A0ABR4Q463_9CEST</name>
<accession>A0ABR4Q463</accession>
<evidence type="ECO:0008006" key="4">
    <source>
        <dbReference type="Google" id="ProtNLM"/>
    </source>
</evidence>
<sequence>MAETRMYRRIPLAGEMGAHLFCMCSLQPASKEITGLPTSYIIFICRDRVSVFPYVYVQVSNILKADNEAGRRHCYYMKVCTRVLRSYAAAIAACLPTSLRVAANHPSHGEASVIPHESQRCCPTDSWACERDAKGRESERAGAGQEPRDGDGKVRPLTSSSRAPLHLTLDESSDLGEGMVCPHPGSTAHGLGRCSSAFD</sequence>
<feature type="region of interest" description="Disordered" evidence="1">
    <location>
        <begin position="133"/>
        <end position="199"/>
    </location>
</feature>